<keyword evidence="6 9" id="KW-0732">Signal</keyword>
<dbReference type="STRING" id="9516.ENSCCAP00000028437"/>
<dbReference type="SMART" id="SM00092">
    <property type="entry name" value="RNAse_Pc"/>
    <property type="match status" value="1"/>
</dbReference>
<evidence type="ECO:0000256" key="4">
    <source>
        <dbReference type="ARBA" id="ARBA00014966"/>
    </source>
</evidence>
<dbReference type="GeneTree" id="ENSGT00390000013952"/>
<feature type="signal peptide" evidence="9">
    <location>
        <begin position="1"/>
        <end position="31"/>
    </location>
</feature>
<feature type="chain" id="PRO_5014320881" description="Inactive ribonuclease-like protein 9" evidence="9">
    <location>
        <begin position="32"/>
        <end position="211"/>
    </location>
</feature>
<keyword evidence="5" id="KW-0964">Secreted</keyword>
<proteinExistence type="inferred from homology"/>
<evidence type="ECO:0000256" key="7">
    <source>
        <dbReference type="ARBA" id="ARBA00023157"/>
    </source>
</evidence>
<keyword evidence="8" id="KW-0325">Glycoprotein</keyword>
<reference evidence="11" key="1">
    <citation type="submission" date="2025-08" db="UniProtKB">
        <authorList>
            <consortium name="Ensembl"/>
        </authorList>
    </citation>
    <scope>IDENTIFICATION</scope>
</reference>
<reference evidence="11" key="2">
    <citation type="submission" date="2025-09" db="UniProtKB">
        <authorList>
            <consortium name="Ensembl"/>
        </authorList>
    </citation>
    <scope>IDENTIFICATION</scope>
</reference>
<protein>
    <recommendedName>
        <fullName evidence="4">Inactive ribonuclease-like protein 9</fullName>
    </recommendedName>
</protein>
<evidence type="ECO:0000256" key="9">
    <source>
        <dbReference type="SAM" id="SignalP"/>
    </source>
</evidence>
<evidence type="ECO:0000256" key="3">
    <source>
        <dbReference type="ARBA" id="ARBA00005600"/>
    </source>
</evidence>
<dbReference type="GO" id="GO:0005576">
    <property type="term" value="C:extracellular region"/>
    <property type="evidence" value="ECO:0007669"/>
    <property type="project" value="UniProtKB-SubCell"/>
</dbReference>
<dbReference type="AlphaFoldDB" id="A0A2K5RJW8"/>
<evidence type="ECO:0000256" key="6">
    <source>
        <dbReference type="ARBA" id="ARBA00022729"/>
    </source>
</evidence>
<dbReference type="Ensembl" id="ENSCCAT00000046105.1">
    <property type="protein sequence ID" value="ENSCCAP00000028437.1"/>
    <property type="gene ID" value="ENSCCAG00000032192.1"/>
</dbReference>
<comment type="subcellular location">
    <subcellularLocation>
        <location evidence="2">Secreted</location>
    </subcellularLocation>
</comment>
<dbReference type="GO" id="GO:0050830">
    <property type="term" value="P:defense response to Gram-positive bacterium"/>
    <property type="evidence" value="ECO:0007669"/>
    <property type="project" value="TreeGrafter"/>
</dbReference>
<comment type="similarity">
    <text evidence="3">Belongs to the pancreatic ribonuclease family.</text>
</comment>
<dbReference type="CDD" id="cd00163">
    <property type="entry name" value="RNase_A"/>
    <property type="match status" value="1"/>
</dbReference>
<dbReference type="Proteomes" id="UP000233040">
    <property type="component" value="Unassembled WGS sequence"/>
</dbReference>
<dbReference type="PANTHER" id="PTHR11437">
    <property type="entry name" value="RIBONUCLEASE"/>
    <property type="match status" value="1"/>
</dbReference>
<dbReference type="Pfam" id="PF00074">
    <property type="entry name" value="RnaseA"/>
    <property type="match status" value="1"/>
</dbReference>
<dbReference type="InterPro" id="IPR036816">
    <property type="entry name" value="RNaseA-like_dom_sf"/>
</dbReference>
<organism evidence="11 12">
    <name type="scientific">Cebus imitator</name>
    <name type="common">Panamanian white-faced capuchin</name>
    <name type="synonym">Cebus capucinus imitator</name>
    <dbReference type="NCBI Taxonomy" id="2715852"/>
    <lineage>
        <taxon>Eukaryota</taxon>
        <taxon>Metazoa</taxon>
        <taxon>Chordata</taxon>
        <taxon>Craniata</taxon>
        <taxon>Vertebrata</taxon>
        <taxon>Euteleostomi</taxon>
        <taxon>Mammalia</taxon>
        <taxon>Eutheria</taxon>
        <taxon>Euarchontoglires</taxon>
        <taxon>Primates</taxon>
        <taxon>Haplorrhini</taxon>
        <taxon>Platyrrhini</taxon>
        <taxon>Cebidae</taxon>
        <taxon>Cebinae</taxon>
        <taxon>Cebus</taxon>
    </lineage>
</organism>
<name>A0A2K5RJW8_CEBIM</name>
<gene>
    <name evidence="11" type="primary">RNASE9</name>
</gene>
<dbReference type="InterPro" id="IPR023412">
    <property type="entry name" value="RNaseA_domain"/>
</dbReference>
<evidence type="ECO:0000256" key="1">
    <source>
        <dbReference type="ARBA" id="ARBA00002915"/>
    </source>
</evidence>
<accession>A0A2K5RJW8</accession>
<comment type="function">
    <text evidence="1">Does not exhibit any ribonuclease activity.</text>
</comment>
<dbReference type="OMA" id="PCKNGVK"/>
<evidence type="ECO:0000259" key="10">
    <source>
        <dbReference type="SMART" id="SM00092"/>
    </source>
</evidence>
<evidence type="ECO:0000256" key="5">
    <source>
        <dbReference type="ARBA" id="ARBA00022525"/>
    </source>
</evidence>
<sequence length="211" mass="24951">MSTGNVMRMLITTHSLPLLLLLLQLLQPLQFQEAYYEDFYLPAYRDKEDFEDFMVEFQSTGPTRPPTKEKVKRRILVNPGMPLGDSGYCNYQIMRKNVYYKYSCVTEHYFLLMQYDELQKTCYNRFVPCKNGIRKCNMSKKLVEGVYCNLTKASNIPMCQYNSFYRRGYVLITCTWQNEMQKLIPYTINDLVEPPEHRSFLNEDGVFVVPP</sequence>
<dbReference type="PANTHER" id="PTHR11437:SF14">
    <property type="entry name" value="INACTIVE RIBONUCLEASE-LIKE PROTEIN 9"/>
    <property type="match status" value="1"/>
</dbReference>
<dbReference type="GO" id="GO:0003676">
    <property type="term" value="F:nucleic acid binding"/>
    <property type="evidence" value="ECO:0007669"/>
    <property type="project" value="InterPro"/>
</dbReference>
<dbReference type="Gene3D" id="3.10.130.10">
    <property type="entry name" value="Ribonuclease A-like domain"/>
    <property type="match status" value="1"/>
</dbReference>
<evidence type="ECO:0000256" key="2">
    <source>
        <dbReference type="ARBA" id="ARBA00004613"/>
    </source>
</evidence>
<keyword evidence="12" id="KW-1185">Reference proteome</keyword>
<evidence type="ECO:0000313" key="11">
    <source>
        <dbReference type="Ensembl" id="ENSCCAP00000028437.1"/>
    </source>
</evidence>
<dbReference type="FunFam" id="3.10.130.10:FF:000003">
    <property type="entry name" value="Inactive ribonuclease-like protein 9"/>
    <property type="match status" value="1"/>
</dbReference>
<evidence type="ECO:0000313" key="12">
    <source>
        <dbReference type="Proteomes" id="UP000233040"/>
    </source>
</evidence>
<evidence type="ECO:0000256" key="8">
    <source>
        <dbReference type="ARBA" id="ARBA00023180"/>
    </source>
</evidence>
<feature type="domain" description="Ribonuclease A-domain" evidence="10">
    <location>
        <begin position="64"/>
        <end position="181"/>
    </location>
</feature>
<dbReference type="SUPFAM" id="SSF54076">
    <property type="entry name" value="RNase A-like"/>
    <property type="match status" value="1"/>
</dbReference>
<keyword evidence="7" id="KW-1015">Disulfide bond</keyword>
<dbReference type="InterPro" id="IPR001427">
    <property type="entry name" value="RNaseA"/>
</dbReference>